<accession>A0A7W8JUJ1</accession>
<protein>
    <submittedName>
        <fullName evidence="1">Uncharacterized protein</fullName>
    </submittedName>
</protein>
<comment type="caution">
    <text evidence="1">The sequence shown here is derived from an EMBL/GenBank/DDBJ whole genome shotgun (WGS) entry which is preliminary data.</text>
</comment>
<reference evidence="1 2" key="1">
    <citation type="submission" date="2020-08" db="EMBL/GenBank/DDBJ databases">
        <title>Genomic Encyclopedia of Type Strains, Phase IV (KMG-IV): sequencing the most valuable type-strain genomes for metagenomic binning, comparative biology and taxonomic classification.</title>
        <authorList>
            <person name="Goeker M."/>
        </authorList>
    </citation>
    <scope>NUCLEOTIDE SEQUENCE [LARGE SCALE GENOMIC DNA]</scope>
    <source>
        <strain evidence="1 2">DSM 27939</strain>
    </source>
</reference>
<proteinExistence type="predicted"/>
<organism evidence="1 2">
    <name type="scientific">Deinococcus humi</name>
    <dbReference type="NCBI Taxonomy" id="662880"/>
    <lineage>
        <taxon>Bacteria</taxon>
        <taxon>Thermotogati</taxon>
        <taxon>Deinococcota</taxon>
        <taxon>Deinococci</taxon>
        <taxon>Deinococcales</taxon>
        <taxon>Deinococcaceae</taxon>
        <taxon>Deinococcus</taxon>
    </lineage>
</organism>
<dbReference type="RefSeq" id="WP_184132556.1">
    <property type="nucleotide sequence ID" value="NZ_JACHFL010000006.1"/>
</dbReference>
<dbReference type="AlphaFoldDB" id="A0A7W8JUJ1"/>
<sequence length="83" mass="9569">MLMFDSAQSFVIKIWLEPGGSPVGRLPWRGQITHLPSRESRAVRRLDDITVVIAGALERSGADPGWHWRWGRHWRTWTGRPLP</sequence>
<gene>
    <name evidence="1" type="ORF">HNQ08_002598</name>
</gene>
<evidence type="ECO:0000313" key="1">
    <source>
        <dbReference type="EMBL" id="MBB5363492.1"/>
    </source>
</evidence>
<dbReference type="Proteomes" id="UP000552709">
    <property type="component" value="Unassembled WGS sequence"/>
</dbReference>
<dbReference type="EMBL" id="JACHFL010000006">
    <property type="protein sequence ID" value="MBB5363492.1"/>
    <property type="molecule type" value="Genomic_DNA"/>
</dbReference>
<name>A0A7W8JUJ1_9DEIO</name>
<evidence type="ECO:0000313" key="2">
    <source>
        <dbReference type="Proteomes" id="UP000552709"/>
    </source>
</evidence>
<keyword evidence="2" id="KW-1185">Reference proteome</keyword>